<gene>
    <name evidence="9" type="ORF">ACFFV7_21310</name>
</gene>
<dbReference type="NCBIfam" id="TIGR03025">
    <property type="entry name" value="EPS_sugtrans"/>
    <property type="match status" value="1"/>
</dbReference>
<dbReference type="InterPro" id="IPR003362">
    <property type="entry name" value="Bact_transf"/>
</dbReference>
<organism evidence="9 10">
    <name type="scientific">Nonomuraea spiralis</name>
    <dbReference type="NCBI Taxonomy" id="46182"/>
    <lineage>
        <taxon>Bacteria</taxon>
        <taxon>Bacillati</taxon>
        <taxon>Actinomycetota</taxon>
        <taxon>Actinomycetes</taxon>
        <taxon>Streptosporangiales</taxon>
        <taxon>Streptosporangiaceae</taxon>
        <taxon>Nonomuraea</taxon>
    </lineage>
</organism>
<dbReference type="Proteomes" id="UP001589647">
    <property type="component" value="Unassembled WGS sequence"/>
</dbReference>
<dbReference type="EMBL" id="JBHMEI010000015">
    <property type="protein sequence ID" value="MFB9203743.1"/>
    <property type="molecule type" value="Genomic_DNA"/>
</dbReference>
<feature type="transmembrane region" description="Helical" evidence="7">
    <location>
        <begin position="30"/>
        <end position="50"/>
    </location>
</feature>
<accession>A0ABV5IGT3</accession>
<comment type="caution">
    <text evidence="9">The sequence shown here is derived from an EMBL/GenBank/DDBJ whole genome shotgun (WGS) entry which is preliminary data.</text>
</comment>
<keyword evidence="4 7" id="KW-0812">Transmembrane</keyword>
<reference evidence="9 10" key="1">
    <citation type="submission" date="2024-09" db="EMBL/GenBank/DDBJ databases">
        <authorList>
            <person name="Sun Q."/>
            <person name="Mori K."/>
        </authorList>
    </citation>
    <scope>NUCLEOTIDE SEQUENCE [LARGE SCALE GENOMIC DNA]</scope>
    <source>
        <strain evidence="9 10">CCM 3426</strain>
    </source>
</reference>
<feature type="transmembrane region" description="Helical" evidence="7">
    <location>
        <begin position="62"/>
        <end position="82"/>
    </location>
</feature>
<protein>
    <submittedName>
        <fullName evidence="9">Exopolysaccharide biosynthesis polyprenyl glycosylphosphotransferase</fullName>
    </submittedName>
</protein>
<proteinExistence type="inferred from homology"/>
<comment type="similarity">
    <text evidence="2">Belongs to the bacterial sugar transferase family.</text>
</comment>
<keyword evidence="10" id="KW-1185">Reference proteome</keyword>
<feature type="domain" description="Bacterial sugar transferase" evidence="8">
    <location>
        <begin position="256"/>
        <end position="436"/>
    </location>
</feature>
<evidence type="ECO:0000256" key="6">
    <source>
        <dbReference type="ARBA" id="ARBA00023136"/>
    </source>
</evidence>
<name>A0ABV5IGT3_9ACTN</name>
<dbReference type="InterPro" id="IPR017475">
    <property type="entry name" value="EPS_sugar_tfrase"/>
</dbReference>
<dbReference type="Pfam" id="PF02397">
    <property type="entry name" value="Bac_transf"/>
    <property type="match status" value="1"/>
</dbReference>
<feature type="transmembrane region" description="Helical" evidence="7">
    <location>
        <begin position="94"/>
        <end position="116"/>
    </location>
</feature>
<evidence type="ECO:0000256" key="3">
    <source>
        <dbReference type="ARBA" id="ARBA00022679"/>
    </source>
</evidence>
<dbReference type="PANTHER" id="PTHR30576">
    <property type="entry name" value="COLANIC BIOSYNTHESIS UDP-GLUCOSE LIPID CARRIER TRANSFERASE"/>
    <property type="match status" value="1"/>
</dbReference>
<dbReference type="PANTHER" id="PTHR30576:SF0">
    <property type="entry name" value="UNDECAPRENYL-PHOSPHATE N-ACETYLGALACTOSAMINYL 1-PHOSPHATE TRANSFERASE-RELATED"/>
    <property type="match status" value="1"/>
</dbReference>
<keyword evidence="6 7" id="KW-0472">Membrane</keyword>
<evidence type="ECO:0000259" key="8">
    <source>
        <dbReference type="Pfam" id="PF02397"/>
    </source>
</evidence>
<evidence type="ECO:0000256" key="2">
    <source>
        <dbReference type="ARBA" id="ARBA00006464"/>
    </source>
</evidence>
<sequence length="442" mass="48012">MTSWTFCSLADASVDAVALAAPVLDAGYGALLAGMAVGLLLLLNLAGGTYRIRLSPSLTDGWSWRGGCVTAIACVLTVAALEHEAALVVRAGEVALVVVPYLGLTLTGRGLVYVVLRQARRRGVRVPTLVAGSGAHARHLALTLLRHSEYGLAPVGGACDVLGQASCTPLVDDPEKLLAMARRHRARVVLLAPPPGGEEHSHRLAQQARQAGYPVYLAPQPGGVLVDFVSGAEHIRGFPVLRMRPLPQQRLSWPLKRALDVVLAVAGLVVSAPVLAVCMLLLRRQGGPGVLFRQVRVGIAGTPIEIVKLRTFAPLRAGESDTRWSIDDDPRLTRTARLMRSCSLDELPQLWNVLRGDMSLVGPRPERPHFVELFSRADHHYGRRHRLPVGLTGWAQTHGLRGDTSIEDRARLDNHYIDTWSLRRDIKIMIRTVGCLLWPGRS</sequence>
<keyword evidence="3" id="KW-0808">Transferase</keyword>
<evidence type="ECO:0000313" key="10">
    <source>
        <dbReference type="Proteomes" id="UP001589647"/>
    </source>
</evidence>
<evidence type="ECO:0000256" key="1">
    <source>
        <dbReference type="ARBA" id="ARBA00004141"/>
    </source>
</evidence>
<evidence type="ECO:0000256" key="7">
    <source>
        <dbReference type="SAM" id="Phobius"/>
    </source>
</evidence>
<feature type="transmembrane region" description="Helical" evidence="7">
    <location>
        <begin position="258"/>
        <end position="282"/>
    </location>
</feature>
<comment type="subcellular location">
    <subcellularLocation>
        <location evidence="1">Membrane</location>
        <topology evidence="1">Multi-pass membrane protein</topology>
    </subcellularLocation>
</comment>
<evidence type="ECO:0000256" key="5">
    <source>
        <dbReference type="ARBA" id="ARBA00022989"/>
    </source>
</evidence>
<evidence type="ECO:0000313" key="9">
    <source>
        <dbReference type="EMBL" id="MFB9203743.1"/>
    </source>
</evidence>
<dbReference type="Pfam" id="PF13727">
    <property type="entry name" value="CoA_binding_3"/>
    <property type="match status" value="1"/>
</dbReference>
<evidence type="ECO:0000256" key="4">
    <source>
        <dbReference type="ARBA" id="ARBA00022692"/>
    </source>
</evidence>
<dbReference type="RefSeq" id="WP_189649200.1">
    <property type="nucleotide sequence ID" value="NZ_BMRC01000009.1"/>
</dbReference>
<keyword evidence="5 7" id="KW-1133">Transmembrane helix</keyword>